<dbReference type="Pfam" id="PF00675">
    <property type="entry name" value="Peptidase_M16"/>
    <property type="match status" value="1"/>
</dbReference>
<dbReference type="InterPro" id="IPR050361">
    <property type="entry name" value="MPP/UQCRC_Complex"/>
</dbReference>
<accession>A0A0R1U9C2</accession>
<dbReference type="InterPro" id="IPR011249">
    <property type="entry name" value="Metalloenz_LuxS/M16"/>
</dbReference>
<dbReference type="Pfam" id="PF05193">
    <property type="entry name" value="Peptidase_M16_C"/>
    <property type="match status" value="1"/>
</dbReference>
<dbReference type="OrthoDB" id="9811314at2"/>
<dbReference type="EMBL" id="AZFJ01000044">
    <property type="protein sequence ID" value="KRL86443.1"/>
    <property type="molecule type" value="Genomic_DNA"/>
</dbReference>
<sequence length="435" mass="47807">MDDSTKQYADAGESLRRVTLPNGLRLQLVVKPDYHKTYAVFTTNFGAVDDQVRLQADAEPVVVPAGTAHFLEHKLFDKADYDAFDLFGASGASANAFTSATKTNYLFSTTRNVMHNVEILLDFVQDPYFTDATVAKEQGIIGQEIQMYDDDPGWRAYTSVLANLYPNHPLSQDIAGTVASISEITPDILRAMHAAFYHPTNMVLTVVGNFDADELIRVVADNQAGKAEVVAPQDRITHSDYDLSVVQPYSVKRMDIVRPKGYVGLKGATSIGEDAAGLRLELATRLFLELIFGDSGHTYADWYDTGVIDDTFGYEFTVGRGYNFALFSGDATDPNRMTNAIMQALHGFEDNPDVNADRLARLVKASLGKYFASLNSLETIANQLASRAFGTTNMFDYPAIMADMRLDEVVAAGRQLVNDDGVTILHMLPATEEEA</sequence>
<dbReference type="InterPro" id="IPR007863">
    <property type="entry name" value="Peptidase_M16_C"/>
</dbReference>
<dbReference type="NCBIfam" id="NF047421">
    <property type="entry name" value="YfmH_fam"/>
    <property type="match status" value="1"/>
</dbReference>
<gene>
    <name evidence="3" type="ORF">FC50_GL000687</name>
</gene>
<evidence type="ECO:0000259" key="1">
    <source>
        <dbReference type="Pfam" id="PF00675"/>
    </source>
</evidence>
<organism evidence="3 4">
    <name type="scientific">Lacticaseibacillus pantheris DSM 15945 = JCM 12539 = NBRC 106106</name>
    <dbReference type="NCBI Taxonomy" id="1423783"/>
    <lineage>
        <taxon>Bacteria</taxon>
        <taxon>Bacillati</taxon>
        <taxon>Bacillota</taxon>
        <taxon>Bacilli</taxon>
        <taxon>Lactobacillales</taxon>
        <taxon>Lactobacillaceae</taxon>
        <taxon>Lacticaseibacillus</taxon>
    </lineage>
</organism>
<dbReference type="Proteomes" id="UP000051922">
    <property type="component" value="Unassembled WGS sequence"/>
</dbReference>
<dbReference type="RefSeq" id="WP_056956511.1">
    <property type="nucleotide sequence ID" value="NZ_AZFJ01000044.1"/>
</dbReference>
<evidence type="ECO:0000313" key="4">
    <source>
        <dbReference type="Proteomes" id="UP000051922"/>
    </source>
</evidence>
<dbReference type="Gene3D" id="3.30.830.10">
    <property type="entry name" value="Metalloenzyme, LuxS/M16 peptidase-like"/>
    <property type="match status" value="2"/>
</dbReference>
<dbReference type="STRING" id="1423783.FC50_GL000687"/>
<feature type="domain" description="Peptidase M16 N-terminal" evidence="1">
    <location>
        <begin position="65"/>
        <end position="177"/>
    </location>
</feature>
<dbReference type="PANTHER" id="PTHR11851">
    <property type="entry name" value="METALLOPROTEASE"/>
    <property type="match status" value="1"/>
</dbReference>
<proteinExistence type="predicted"/>
<protein>
    <submittedName>
        <fullName evidence="3">Zn-dependent peptidase</fullName>
    </submittedName>
</protein>
<keyword evidence="4" id="KW-1185">Reference proteome</keyword>
<dbReference type="InterPro" id="IPR011765">
    <property type="entry name" value="Pept_M16_N"/>
</dbReference>
<comment type="caution">
    <text evidence="3">The sequence shown here is derived from an EMBL/GenBank/DDBJ whole genome shotgun (WGS) entry which is preliminary data.</text>
</comment>
<name>A0A0R1U9C2_9LACO</name>
<evidence type="ECO:0000259" key="2">
    <source>
        <dbReference type="Pfam" id="PF05193"/>
    </source>
</evidence>
<evidence type="ECO:0000313" key="3">
    <source>
        <dbReference type="EMBL" id="KRL86443.1"/>
    </source>
</evidence>
<feature type="domain" description="Peptidase M16 C-terminal" evidence="2">
    <location>
        <begin position="184"/>
        <end position="364"/>
    </location>
</feature>
<dbReference type="GO" id="GO:0046872">
    <property type="term" value="F:metal ion binding"/>
    <property type="evidence" value="ECO:0007669"/>
    <property type="project" value="InterPro"/>
</dbReference>
<dbReference type="PANTHER" id="PTHR11851:SF134">
    <property type="entry name" value="ZINC-DEPENDENT PROTEASE"/>
    <property type="match status" value="1"/>
</dbReference>
<reference evidence="3 4" key="1">
    <citation type="journal article" date="2015" name="Genome Announc.">
        <title>Expanding the biotechnology potential of lactobacilli through comparative genomics of 213 strains and associated genera.</title>
        <authorList>
            <person name="Sun Z."/>
            <person name="Harris H.M."/>
            <person name="McCann A."/>
            <person name="Guo C."/>
            <person name="Argimon S."/>
            <person name="Zhang W."/>
            <person name="Yang X."/>
            <person name="Jeffery I.B."/>
            <person name="Cooney J.C."/>
            <person name="Kagawa T.F."/>
            <person name="Liu W."/>
            <person name="Song Y."/>
            <person name="Salvetti E."/>
            <person name="Wrobel A."/>
            <person name="Rasinkangas P."/>
            <person name="Parkhill J."/>
            <person name="Rea M.C."/>
            <person name="O'Sullivan O."/>
            <person name="Ritari J."/>
            <person name="Douillard F.P."/>
            <person name="Paul Ross R."/>
            <person name="Yang R."/>
            <person name="Briner A.E."/>
            <person name="Felis G.E."/>
            <person name="de Vos W.M."/>
            <person name="Barrangou R."/>
            <person name="Klaenhammer T.R."/>
            <person name="Caufield P.W."/>
            <person name="Cui Y."/>
            <person name="Zhang H."/>
            <person name="O'Toole P.W."/>
        </authorList>
    </citation>
    <scope>NUCLEOTIDE SEQUENCE [LARGE SCALE GENOMIC DNA]</scope>
    <source>
        <strain evidence="3 4">DSM 15945</strain>
    </source>
</reference>
<dbReference type="SUPFAM" id="SSF63411">
    <property type="entry name" value="LuxS/MPP-like metallohydrolase"/>
    <property type="match status" value="2"/>
</dbReference>
<dbReference type="PATRIC" id="fig|1423783.4.peg.712"/>
<dbReference type="AlphaFoldDB" id="A0A0R1U9C2"/>